<evidence type="ECO:0000313" key="3">
    <source>
        <dbReference type="Proteomes" id="UP000541610"/>
    </source>
</evidence>
<dbReference type="GO" id="GO:0016829">
    <property type="term" value="F:lyase activity"/>
    <property type="evidence" value="ECO:0007669"/>
    <property type="project" value="UniProtKB-KW"/>
</dbReference>
<dbReference type="OrthoDB" id="10447432at2759"/>
<feature type="region of interest" description="Disordered" evidence="1">
    <location>
        <begin position="1"/>
        <end position="32"/>
    </location>
</feature>
<evidence type="ECO:0000256" key="1">
    <source>
        <dbReference type="SAM" id="MobiDB-lite"/>
    </source>
</evidence>
<proteinExistence type="predicted"/>
<feature type="compositionally biased region" description="Polar residues" evidence="1">
    <location>
        <begin position="1"/>
        <end position="10"/>
    </location>
</feature>
<dbReference type="EMBL" id="JABANP010000806">
    <property type="protein sequence ID" value="KAF4678976.1"/>
    <property type="molecule type" value="Genomic_DNA"/>
</dbReference>
<dbReference type="Proteomes" id="UP000541610">
    <property type="component" value="Unassembled WGS sequence"/>
</dbReference>
<feature type="compositionally biased region" description="Polar residues" evidence="1">
    <location>
        <begin position="18"/>
        <end position="32"/>
    </location>
</feature>
<name>A0A7J6N5E5_PEROL</name>
<gene>
    <name evidence="2" type="primary">APEX1_3</name>
    <name evidence="2" type="ORF">FOZ60_015793</name>
</gene>
<dbReference type="AlphaFoldDB" id="A0A7J6N5E5"/>
<feature type="region of interest" description="Disordered" evidence="1">
    <location>
        <begin position="165"/>
        <end position="226"/>
    </location>
</feature>
<feature type="compositionally biased region" description="Polar residues" evidence="1">
    <location>
        <begin position="186"/>
        <end position="196"/>
    </location>
</feature>
<evidence type="ECO:0000313" key="2">
    <source>
        <dbReference type="EMBL" id="KAF4678976.1"/>
    </source>
</evidence>
<accession>A0A7J6N5E5</accession>
<reference evidence="2 3" key="1">
    <citation type="submission" date="2020-04" db="EMBL/GenBank/DDBJ databases">
        <title>Perkinsus olseni comparative genomics.</title>
        <authorList>
            <person name="Bogema D.R."/>
        </authorList>
    </citation>
    <scope>NUCLEOTIDE SEQUENCE [LARGE SCALE GENOMIC DNA]</scope>
    <source>
        <strain evidence="2">00978-12</strain>
    </source>
</reference>
<organism evidence="2 3">
    <name type="scientific">Perkinsus olseni</name>
    <name type="common">Perkinsus atlanticus</name>
    <dbReference type="NCBI Taxonomy" id="32597"/>
    <lineage>
        <taxon>Eukaryota</taxon>
        <taxon>Sar</taxon>
        <taxon>Alveolata</taxon>
        <taxon>Perkinsozoa</taxon>
        <taxon>Perkinsea</taxon>
        <taxon>Perkinsida</taxon>
        <taxon>Perkinsidae</taxon>
        <taxon>Perkinsus</taxon>
    </lineage>
</organism>
<keyword evidence="2" id="KW-0456">Lyase</keyword>
<comment type="caution">
    <text evidence="2">The sequence shown here is derived from an EMBL/GenBank/DDBJ whole genome shotgun (WGS) entry which is preliminary data.</text>
</comment>
<sequence>MTPYDTSTTPLDPATIPVNDSTAPVSSNSLINPVTVPAAGTRSLSAGRGPVQDAVDNIEGRIFGGRVPPGDALAVLRRDIQPGGEKFVAPLCKKFVKNYERLIERGGSPSDDYVISVFLGELPSHVRSRMRKYQGSKGSRQSLMDVMNNAKAAERDLRKRANEFKETVSNVADRGDHRSKPFPPRYTTSKSQQSESRVACVEGASSAAESRSDHGTVDPGTEASDDEYVGGTAGACTSEDPFDIFCSLGTGALIATTCGNVSASSDNTDLPARDYEGIRSDIEAPSGQPYNLTRSVDIKCGKEVLFSPPDAGNPVTLIRPDIATALIKDGAARGPFQLRGTGFKLSGVTGGQAIIAKTFIVMKVYLKPLGSSEYSLCSFVQALIAPGLTLKFLLGNNTLHSWNWRSFWRGSPNLIVVDVEKRYNGGLGPNSVPKEAIRSETEDRWRIALPLERSMGLKDKTSESAGPSSANCAAVTLIPQGGIADVTVTVGDIHTDMSTSLLLLSPLSTDLPDGIEVPECIVPAMRSAQQARIRVRNRSSADYSLEPGTALGHVSPVSEDFSVHDMELIGVQLIVATSIITLLPIQHVICKQHQHHATFP</sequence>
<protein>
    <submittedName>
        <fullName evidence="2">DNA-(Apurinic or apyrimidinic site) lyase</fullName>
    </submittedName>
</protein>